<proteinExistence type="predicted"/>
<organism evidence="2 3">
    <name type="scientific">Phialophora macrospora</name>
    <dbReference type="NCBI Taxonomy" id="1851006"/>
    <lineage>
        <taxon>Eukaryota</taxon>
        <taxon>Fungi</taxon>
        <taxon>Dikarya</taxon>
        <taxon>Ascomycota</taxon>
        <taxon>Pezizomycotina</taxon>
        <taxon>Eurotiomycetes</taxon>
        <taxon>Chaetothyriomycetidae</taxon>
        <taxon>Chaetothyriales</taxon>
        <taxon>Herpotrichiellaceae</taxon>
        <taxon>Phialophora</taxon>
    </lineage>
</organism>
<feature type="region of interest" description="Disordered" evidence="1">
    <location>
        <begin position="27"/>
        <end position="61"/>
    </location>
</feature>
<keyword evidence="3" id="KW-1185">Reference proteome</keyword>
<accession>A0A0D2FR78</accession>
<evidence type="ECO:0000313" key="3">
    <source>
        <dbReference type="Proteomes" id="UP000054266"/>
    </source>
</evidence>
<evidence type="ECO:0000256" key="1">
    <source>
        <dbReference type="SAM" id="MobiDB-lite"/>
    </source>
</evidence>
<dbReference type="HOGENOM" id="CLU_1927330_0_0_1"/>
<dbReference type="Proteomes" id="UP000054266">
    <property type="component" value="Unassembled WGS sequence"/>
</dbReference>
<feature type="compositionally biased region" description="Low complexity" evidence="1">
    <location>
        <begin position="28"/>
        <end position="39"/>
    </location>
</feature>
<sequence length="131" mass="14156">MTRGTPCRLITPLWRLHTAISVPSVDTASRAGRMSSASAKVERKISARSKTTAQPGADRALCDDQTPRVLTLIGLGGWQLSARSDGPRITAMTRSPPPNQGPMSITHSVPARSLPALTCRQCWIRLSARRV</sequence>
<gene>
    <name evidence="2" type="ORF">PV04_04924</name>
</gene>
<dbReference type="AlphaFoldDB" id="A0A0D2FR78"/>
<name>A0A0D2FR78_9EURO</name>
<reference evidence="2 3" key="1">
    <citation type="submission" date="2015-01" db="EMBL/GenBank/DDBJ databases">
        <title>The Genome Sequence of Capronia semiimmersa CBS27337.</title>
        <authorList>
            <consortium name="The Broad Institute Genomics Platform"/>
            <person name="Cuomo C."/>
            <person name="de Hoog S."/>
            <person name="Gorbushina A."/>
            <person name="Stielow B."/>
            <person name="Teixiera M."/>
            <person name="Abouelleil A."/>
            <person name="Chapman S.B."/>
            <person name="Priest M."/>
            <person name="Young S.K."/>
            <person name="Wortman J."/>
            <person name="Nusbaum C."/>
            <person name="Birren B."/>
        </authorList>
    </citation>
    <scope>NUCLEOTIDE SEQUENCE [LARGE SCALE GENOMIC DNA]</scope>
    <source>
        <strain evidence="2 3">CBS 27337</strain>
    </source>
</reference>
<protein>
    <submittedName>
        <fullName evidence="2">Uncharacterized protein</fullName>
    </submittedName>
</protein>
<evidence type="ECO:0000313" key="2">
    <source>
        <dbReference type="EMBL" id="KIW69020.1"/>
    </source>
</evidence>
<feature type="region of interest" description="Disordered" evidence="1">
    <location>
        <begin position="84"/>
        <end position="103"/>
    </location>
</feature>
<dbReference type="EMBL" id="KN846958">
    <property type="protein sequence ID" value="KIW69020.1"/>
    <property type="molecule type" value="Genomic_DNA"/>
</dbReference>